<dbReference type="PROSITE" id="PS00108">
    <property type="entry name" value="PROTEIN_KINASE_ST"/>
    <property type="match status" value="1"/>
</dbReference>
<keyword evidence="8" id="KW-0418">Kinase</keyword>
<protein>
    <submittedName>
        <fullName evidence="8">TKL protein kinase</fullName>
    </submittedName>
</protein>
<feature type="compositionally biased region" description="Low complexity" evidence="6">
    <location>
        <begin position="316"/>
        <end position="340"/>
    </location>
</feature>
<evidence type="ECO:0000256" key="6">
    <source>
        <dbReference type="SAM" id="MobiDB-lite"/>
    </source>
</evidence>
<feature type="binding site" evidence="4">
    <location>
        <position position="47"/>
    </location>
    <ligand>
        <name>ATP</name>
        <dbReference type="ChEBI" id="CHEBI:30616"/>
    </ligand>
</feature>
<dbReference type="InterPro" id="IPR008271">
    <property type="entry name" value="Ser/Thr_kinase_AS"/>
</dbReference>
<dbReference type="PANTHER" id="PTHR44329">
    <property type="entry name" value="SERINE/THREONINE-PROTEIN KINASE TNNI3K-RELATED"/>
    <property type="match status" value="1"/>
</dbReference>
<dbReference type="GO" id="GO:0005524">
    <property type="term" value="F:ATP binding"/>
    <property type="evidence" value="ECO:0007669"/>
    <property type="project" value="UniProtKB-UniRule"/>
</dbReference>
<dbReference type="Gene3D" id="3.30.200.20">
    <property type="entry name" value="Phosphorylase Kinase, domain 1"/>
    <property type="match status" value="1"/>
</dbReference>
<dbReference type="SUPFAM" id="SSF56112">
    <property type="entry name" value="Protein kinase-like (PK-like)"/>
    <property type="match status" value="1"/>
</dbReference>
<dbReference type="InParanoid" id="T0RDZ0"/>
<keyword evidence="9" id="KW-1185">Reference proteome</keyword>
<dbReference type="Proteomes" id="UP000030762">
    <property type="component" value="Unassembled WGS sequence"/>
</dbReference>
<dbReference type="STRING" id="1156394.T0RDZ0"/>
<dbReference type="PROSITE" id="PS00107">
    <property type="entry name" value="PROTEIN_KINASE_ATP"/>
    <property type="match status" value="1"/>
</dbReference>
<dbReference type="InterPro" id="IPR011009">
    <property type="entry name" value="Kinase-like_dom_sf"/>
</dbReference>
<dbReference type="GeneID" id="19952513"/>
<feature type="region of interest" description="Disordered" evidence="6">
    <location>
        <begin position="277"/>
        <end position="340"/>
    </location>
</feature>
<dbReference type="OrthoDB" id="77576at2759"/>
<evidence type="ECO:0000256" key="4">
    <source>
        <dbReference type="PROSITE-ProRule" id="PRU10141"/>
    </source>
</evidence>
<feature type="domain" description="Protein kinase" evidence="7">
    <location>
        <begin position="20"/>
        <end position="275"/>
    </location>
</feature>
<evidence type="ECO:0000256" key="5">
    <source>
        <dbReference type="RuleBase" id="RU000304"/>
    </source>
</evidence>
<sequence length="447" mass="48607">MLHVAAHSAIPEVSETEIEMDISSPLGVGGYGAVYKGIYNDRSVAVKTAANASSAQALVYEMGTMQMCNSPYVLQLLAVSGAGTLSPKLVLEYMDAGDLRSYLDAKRLGRATKVDVSSLEVAWVLANALADLHHNGLLHRDLKSHNVLLSSTNYIKLADLGIARENESNMTTGKGTPYWTAPEVFTSDSNYSFAADIYAFGVILTELDTLQLPYHDVKDLGYWGIMDQVRLGNLRPTMSVNCPLWLRHLAEQCLSFDPTQRPSAQMLVTSLQKLLGRSKEASAREPETEPLDRKTRSTAMSTPENLHRSDKLLSRTGSTLSSDSVTSSVTPGTSTGSTTYSSWSNSMLVSTRVVCQLCRASNSLLESHCEACAGSLAPVASKLKVLLKRLAVAKKNGFEIDDGLVCVCCDTLHSMTATICDECDDELPDDQEKLRILLRRIEQASKA</sequence>
<name>T0RDZ0_SAPDV</name>
<gene>
    <name evidence="8" type="ORF">SDRG_11786</name>
</gene>
<dbReference type="InterPro" id="IPR017441">
    <property type="entry name" value="Protein_kinase_ATP_BS"/>
</dbReference>
<evidence type="ECO:0000313" key="9">
    <source>
        <dbReference type="Proteomes" id="UP000030762"/>
    </source>
</evidence>
<keyword evidence="1 5" id="KW-0723">Serine/threonine-protein kinase</keyword>
<dbReference type="InterPro" id="IPR000719">
    <property type="entry name" value="Prot_kinase_dom"/>
</dbReference>
<dbReference type="Gene3D" id="1.10.510.10">
    <property type="entry name" value="Transferase(Phosphotransferase) domain 1"/>
    <property type="match status" value="1"/>
</dbReference>
<evidence type="ECO:0000256" key="3">
    <source>
        <dbReference type="ARBA" id="ARBA00022840"/>
    </source>
</evidence>
<dbReference type="InterPro" id="IPR051681">
    <property type="entry name" value="Ser/Thr_Kinases-Pseudokinases"/>
</dbReference>
<feature type="compositionally biased region" description="Basic and acidic residues" evidence="6">
    <location>
        <begin position="277"/>
        <end position="295"/>
    </location>
</feature>
<dbReference type="SMART" id="SM00220">
    <property type="entry name" value="S_TKc"/>
    <property type="match status" value="1"/>
</dbReference>
<proteinExistence type="inferred from homology"/>
<evidence type="ECO:0000313" key="8">
    <source>
        <dbReference type="EMBL" id="EQC30468.1"/>
    </source>
</evidence>
<dbReference type="EMBL" id="JH767175">
    <property type="protein sequence ID" value="EQC30468.1"/>
    <property type="molecule type" value="Genomic_DNA"/>
</dbReference>
<accession>T0RDZ0</accession>
<evidence type="ECO:0000256" key="2">
    <source>
        <dbReference type="ARBA" id="ARBA00022741"/>
    </source>
</evidence>
<keyword evidence="3 4" id="KW-0067">ATP-binding</keyword>
<dbReference type="InterPro" id="IPR001245">
    <property type="entry name" value="Ser-Thr/Tyr_kinase_cat_dom"/>
</dbReference>
<evidence type="ECO:0000259" key="7">
    <source>
        <dbReference type="PROSITE" id="PS50011"/>
    </source>
</evidence>
<keyword evidence="8" id="KW-0808">Transferase</keyword>
<dbReference type="AlphaFoldDB" id="T0RDZ0"/>
<dbReference type="PANTHER" id="PTHR44329:SF214">
    <property type="entry name" value="PROTEIN KINASE DOMAIN-CONTAINING PROTEIN"/>
    <property type="match status" value="1"/>
</dbReference>
<dbReference type="eggNOG" id="KOG0192">
    <property type="taxonomic scope" value="Eukaryota"/>
</dbReference>
<evidence type="ECO:0000256" key="1">
    <source>
        <dbReference type="ARBA" id="ARBA00022527"/>
    </source>
</evidence>
<dbReference type="PRINTS" id="PR00109">
    <property type="entry name" value="TYRKINASE"/>
</dbReference>
<comment type="similarity">
    <text evidence="5">Belongs to the protein kinase superfamily.</text>
</comment>
<dbReference type="PROSITE" id="PS50011">
    <property type="entry name" value="PROTEIN_KINASE_DOM"/>
    <property type="match status" value="1"/>
</dbReference>
<dbReference type="VEuPathDB" id="FungiDB:SDRG_11786"/>
<reference evidence="8 9" key="1">
    <citation type="submission" date="2012-04" db="EMBL/GenBank/DDBJ databases">
        <title>The Genome Sequence of Saprolegnia declina VS20.</title>
        <authorList>
            <consortium name="The Broad Institute Genome Sequencing Platform"/>
            <person name="Russ C."/>
            <person name="Nusbaum C."/>
            <person name="Tyler B."/>
            <person name="van West P."/>
            <person name="Dieguez-Uribeondo J."/>
            <person name="de Bruijn I."/>
            <person name="Tripathy S."/>
            <person name="Jiang R."/>
            <person name="Young S.K."/>
            <person name="Zeng Q."/>
            <person name="Gargeya S."/>
            <person name="Fitzgerald M."/>
            <person name="Haas B."/>
            <person name="Abouelleil A."/>
            <person name="Alvarado L."/>
            <person name="Arachchi H.M."/>
            <person name="Berlin A."/>
            <person name="Chapman S.B."/>
            <person name="Goldberg J."/>
            <person name="Griggs A."/>
            <person name="Gujja S."/>
            <person name="Hansen M."/>
            <person name="Howarth C."/>
            <person name="Imamovic A."/>
            <person name="Larimer J."/>
            <person name="McCowen C."/>
            <person name="Montmayeur A."/>
            <person name="Murphy C."/>
            <person name="Neiman D."/>
            <person name="Pearson M."/>
            <person name="Priest M."/>
            <person name="Roberts A."/>
            <person name="Saif S."/>
            <person name="Shea T."/>
            <person name="Sisk P."/>
            <person name="Sykes S."/>
            <person name="Wortman J."/>
            <person name="Nusbaum C."/>
            <person name="Birren B."/>
        </authorList>
    </citation>
    <scope>NUCLEOTIDE SEQUENCE [LARGE SCALE GENOMIC DNA]</scope>
    <source>
        <strain evidence="8 9">VS20</strain>
    </source>
</reference>
<keyword evidence="2 4" id="KW-0547">Nucleotide-binding</keyword>
<organism evidence="8 9">
    <name type="scientific">Saprolegnia diclina (strain VS20)</name>
    <dbReference type="NCBI Taxonomy" id="1156394"/>
    <lineage>
        <taxon>Eukaryota</taxon>
        <taxon>Sar</taxon>
        <taxon>Stramenopiles</taxon>
        <taxon>Oomycota</taxon>
        <taxon>Saprolegniomycetes</taxon>
        <taxon>Saprolegniales</taxon>
        <taxon>Saprolegniaceae</taxon>
        <taxon>Saprolegnia</taxon>
    </lineage>
</organism>
<dbReference type="RefSeq" id="XP_008616061.1">
    <property type="nucleotide sequence ID" value="XM_008617839.1"/>
</dbReference>
<dbReference type="GO" id="GO:0004674">
    <property type="term" value="F:protein serine/threonine kinase activity"/>
    <property type="evidence" value="ECO:0007669"/>
    <property type="project" value="UniProtKB-KW"/>
</dbReference>
<dbReference type="Pfam" id="PF00069">
    <property type="entry name" value="Pkinase"/>
    <property type="match status" value="1"/>
</dbReference>